<organism evidence="15 16">
    <name type="scientific">Nitrospirillum viridazoti CBAmc</name>
    <dbReference type="NCBI Taxonomy" id="1441467"/>
    <lineage>
        <taxon>Bacteria</taxon>
        <taxon>Pseudomonadati</taxon>
        <taxon>Pseudomonadota</taxon>
        <taxon>Alphaproteobacteria</taxon>
        <taxon>Rhodospirillales</taxon>
        <taxon>Azospirillaceae</taxon>
        <taxon>Nitrospirillum</taxon>
        <taxon>Nitrospirillum viridazoti</taxon>
    </lineage>
</organism>
<dbReference type="GO" id="GO:0005524">
    <property type="term" value="F:ATP binding"/>
    <property type="evidence" value="ECO:0007669"/>
    <property type="project" value="UniProtKB-UniRule"/>
</dbReference>
<dbReference type="Gene3D" id="3.40.50.620">
    <property type="entry name" value="HUPs"/>
    <property type="match status" value="1"/>
</dbReference>
<dbReference type="InterPro" id="IPR005148">
    <property type="entry name" value="Arg-tRNA-synth_N"/>
</dbReference>
<dbReference type="Gene3D" id="1.10.730.10">
    <property type="entry name" value="Isoleucyl-tRNA Synthetase, Domain 1"/>
    <property type="match status" value="1"/>
</dbReference>
<dbReference type="InterPro" id="IPR001278">
    <property type="entry name" value="Arg-tRNA-ligase"/>
</dbReference>
<dbReference type="SUPFAM" id="SSF52374">
    <property type="entry name" value="Nucleotidylyl transferase"/>
    <property type="match status" value="1"/>
</dbReference>
<evidence type="ECO:0000256" key="12">
    <source>
        <dbReference type="SAM" id="Phobius"/>
    </source>
</evidence>
<evidence type="ECO:0000256" key="5">
    <source>
        <dbReference type="ARBA" id="ARBA00022741"/>
    </source>
</evidence>
<sequence length="584" mass="63605">MNVYKEFEALVRRALEALAADGGIPAGLDLSRVTVEPPREAAHGDISTNAAMVLAKPAGKPPRAIAEALAPHLRALPDVTEVSIAGPGFVNLRVAPSYWRARLADVLTAGVGFGASTIGNGTRVNVEYVSANPTGPLHAAHARGAVVGDALAALLEKAGYDVTREYYINDAGAQVDVLARSTHLRYREALGETGIEIPAGMYPGEYLKDVGQALAARDGAKWRDLPEEEWLAPVRAFAIDQMMAGIKEDLASLNIHHDLFSSERALVDNGAVDQAFKALEDAGLIYVGVLEPPKGKKPDDWEPRPQTLFKATQFGDDVDRPLKKSDGSWTYFANDIAYHYDKYRRGCPVLIDVWGADHGGYVKRMAAATKAISDGKAALDVKLCQLVHLLQNGEPVKMSKRAGTFVTLRDVMDAVGRDVVRFIMLTRRNDQTLEFDYAKVTEQSKDNPVFYVQYAHARCRSVLRQAASLHADWDLSREALSAVSFDGLASTAEVDLIRLMLNWPRTVESAAEAHEPHRVAYYLQELAAAFHGFWNQGKDDATLRFIIEGDDALTRARLALVTAVSLVIASGLAIMGVVPAEELR</sequence>
<keyword evidence="7 10" id="KW-0648">Protein biosynthesis</keyword>
<dbReference type="Pfam" id="PF05746">
    <property type="entry name" value="DALR_1"/>
    <property type="match status" value="1"/>
</dbReference>
<reference evidence="15 16" key="1">
    <citation type="submission" date="2017-06" db="EMBL/GenBank/DDBJ databases">
        <title>Complete genome sequence of Nitrospirillum amazonense strain CBAmC, an endophytic nitrogen-fixing and plant growth-promoting bacterium, isolated from sugarcane.</title>
        <authorList>
            <person name="Schwab S."/>
            <person name="dos Santos Teixeira K.R."/>
            <person name="Simoes Araujo J.L."/>
            <person name="Soares Vidal M."/>
            <person name="Borges de Freitas H.R."/>
            <person name="Rivello Crivelaro A.L."/>
            <person name="Bueno de Camargo Nunes A."/>
            <person name="dos Santos C.M."/>
            <person name="Palmeira da Silva Rosa D."/>
            <person name="da Silva Padilha D."/>
            <person name="da Silva E."/>
            <person name="Araujo Terra L."/>
            <person name="Soares Mendes V."/>
            <person name="Farinelli L."/>
            <person name="Magalhaes Cruz L."/>
            <person name="Baldani J.I."/>
        </authorList>
    </citation>
    <scope>NUCLEOTIDE SEQUENCE [LARGE SCALE GENOMIC DNA]</scope>
    <source>
        <strain evidence="15 16">CBAmC</strain>
    </source>
</reference>
<dbReference type="KEGG" id="nao:Y958_18155"/>
<dbReference type="NCBIfam" id="TIGR00456">
    <property type="entry name" value="argS"/>
    <property type="match status" value="1"/>
</dbReference>
<keyword evidence="12" id="KW-0472">Membrane</keyword>
<accession>A0A248JVS4</accession>
<dbReference type="EMBL" id="CP022111">
    <property type="protein sequence ID" value="ASG22822.1"/>
    <property type="molecule type" value="Genomic_DNA"/>
</dbReference>
<dbReference type="FunFam" id="1.10.730.10:FF:000008">
    <property type="entry name" value="Arginine--tRNA ligase"/>
    <property type="match status" value="1"/>
</dbReference>
<keyword evidence="12" id="KW-0812">Transmembrane</keyword>
<evidence type="ECO:0000256" key="1">
    <source>
        <dbReference type="ARBA" id="ARBA00004496"/>
    </source>
</evidence>
<dbReference type="GO" id="GO:0006420">
    <property type="term" value="P:arginyl-tRNA aminoacylation"/>
    <property type="evidence" value="ECO:0007669"/>
    <property type="project" value="UniProtKB-UniRule"/>
</dbReference>
<comment type="caution">
    <text evidence="10">Lacks conserved residue(s) required for the propagation of feature annotation.</text>
</comment>
<dbReference type="SUPFAM" id="SSF47323">
    <property type="entry name" value="Anticodon-binding domain of a subclass of class I aminoacyl-tRNA synthetases"/>
    <property type="match status" value="1"/>
</dbReference>
<feature type="domain" description="Arginyl tRNA synthetase N-terminal" evidence="14">
    <location>
        <begin position="5"/>
        <end position="94"/>
    </location>
</feature>
<dbReference type="EC" id="6.1.1.19" evidence="10"/>
<dbReference type="SUPFAM" id="SSF55190">
    <property type="entry name" value="Arginyl-tRNA synthetase (ArgRS), N-terminal 'additional' domain"/>
    <property type="match status" value="1"/>
</dbReference>
<dbReference type="InterPro" id="IPR035684">
    <property type="entry name" value="ArgRS_core"/>
</dbReference>
<dbReference type="GO" id="GO:0005737">
    <property type="term" value="C:cytoplasm"/>
    <property type="evidence" value="ECO:0007669"/>
    <property type="project" value="UniProtKB-SubCell"/>
</dbReference>
<protein>
    <recommendedName>
        <fullName evidence="10">Arginine--tRNA ligase</fullName>
        <ecNumber evidence="10">6.1.1.19</ecNumber>
    </recommendedName>
    <alternativeName>
        <fullName evidence="10">Arginyl-tRNA synthetase</fullName>
        <shortName evidence="10">ArgRS</shortName>
    </alternativeName>
</protein>
<dbReference type="PRINTS" id="PR01038">
    <property type="entry name" value="TRNASYNTHARG"/>
</dbReference>
<dbReference type="InterPro" id="IPR036695">
    <property type="entry name" value="Arg-tRNA-synth_N_sf"/>
</dbReference>
<gene>
    <name evidence="10" type="primary">argS</name>
    <name evidence="15" type="ORF">Y958_18155</name>
</gene>
<comment type="subcellular location">
    <subcellularLocation>
        <location evidence="1 10">Cytoplasm</location>
    </subcellularLocation>
</comment>
<evidence type="ECO:0000256" key="6">
    <source>
        <dbReference type="ARBA" id="ARBA00022840"/>
    </source>
</evidence>
<keyword evidence="12" id="KW-1133">Transmembrane helix</keyword>
<dbReference type="PANTHER" id="PTHR11956">
    <property type="entry name" value="ARGINYL-TRNA SYNTHETASE"/>
    <property type="match status" value="1"/>
</dbReference>
<dbReference type="Pfam" id="PF03485">
    <property type="entry name" value="Arg_tRNA_synt_N"/>
    <property type="match status" value="1"/>
</dbReference>
<evidence type="ECO:0000256" key="2">
    <source>
        <dbReference type="ARBA" id="ARBA00005594"/>
    </source>
</evidence>
<dbReference type="InterPro" id="IPR008909">
    <property type="entry name" value="DALR_anticod-bd"/>
</dbReference>
<feature type="transmembrane region" description="Helical" evidence="12">
    <location>
        <begin position="558"/>
        <end position="578"/>
    </location>
</feature>
<keyword evidence="6 10" id="KW-0067">ATP-binding</keyword>
<dbReference type="Gene3D" id="3.30.1360.70">
    <property type="entry name" value="Arginyl tRNA synthetase N-terminal domain"/>
    <property type="match status" value="1"/>
</dbReference>
<evidence type="ECO:0000256" key="8">
    <source>
        <dbReference type="ARBA" id="ARBA00023146"/>
    </source>
</evidence>
<dbReference type="SMART" id="SM00836">
    <property type="entry name" value="DALR_1"/>
    <property type="match status" value="1"/>
</dbReference>
<evidence type="ECO:0000256" key="9">
    <source>
        <dbReference type="ARBA" id="ARBA00049339"/>
    </source>
</evidence>
<evidence type="ECO:0000256" key="3">
    <source>
        <dbReference type="ARBA" id="ARBA00022490"/>
    </source>
</evidence>
<evidence type="ECO:0000313" key="15">
    <source>
        <dbReference type="EMBL" id="ASG22822.1"/>
    </source>
</evidence>
<comment type="subunit">
    <text evidence="10">Monomer.</text>
</comment>
<keyword evidence="16" id="KW-1185">Reference proteome</keyword>
<evidence type="ECO:0000256" key="10">
    <source>
        <dbReference type="HAMAP-Rule" id="MF_00123"/>
    </source>
</evidence>
<keyword evidence="4 10" id="KW-0436">Ligase</keyword>
<dbReference type="HAMAP" id="MF_00123">
    <property type="entry name" value="Arg_tRNA_synth"/>
    <property type="match status" value="1"/>
</dbReference>
<feature type="domain" description="DALR anticodon binding" evidence="13">
    <location>
        <begin position="452"/>
        <end position="583"/>
    </location>
</feature>
<keyword evidence="3 10" id="KW-0963">Cytoplasm</keyword>
<dbReference type="CDD" id="cd00671">
    <property type="entry name" value="ArgRS_core"/>
    <property type="match status" value="1"/>
</dbReference>
<evidence type="ECO:0000256" key="4">
    <source>
        <dbReference type="ARBA" id="ARBA00022598"/>
    </source>
</evidence>
<dbReference type="InterPro" id="IPR009080">
    <property type="entry name" value="tRNAsynth_Ia_anticodon-bd"/>
</dbReference>
<dbReference type="SMART" id="SM01016">
    <property type="entry name" value="Arg_tRNA_synt_N"/>
    <property type="match status" value="1"/>
</dbReference>
<evidence type="ECO:0000259" key="13">
    <source>
        <dbReference type="SMART" id="SM00836"/>
    </source>
</evidence>
<dbReference type="Proteomes" id="UP000197153">
    <property type="component" value="Chromosome 2"/>
</dbReference>
<evidence type="ECO:0000259" key="14">
    <source>
        <dbReference type="SMART" id="SM01016"/>
    </source>
</evidence>
<dbReference type="Pfam" id="PF00750">
    <property type="entry name" value="tRNA-synt_1d"/>
    <property type="match status" value="1"/>
</dbReference>
<dbReference type="GO" id="GO:0004814">
    <property type="term" value="F:arginine-tRNA ligase activity"/>
    <property type="evidence" value="ECO:0007669"/>
    <property type="project" value="UniProtKB-UniRule"/>
</dbReference>
<keyword evidence="8 10" id="KW-0030">Aminoacyl-tRNA synthetase</keyword>
<name>A0A248JVS4_9PROT</name>
<evidence type="ECO:0000256" key="11">
    <source>
        <dbReference type="RuleBase" id="RU363038"/>
    </source>
</evidence>
<keyword evidence="5 10" id="KW-0547">Nucleotide-binding</keyword>
<dbReference type="PANTHER" id="PTHR11956:SF5">
    <property type="entry name" value="ARGININE--TRNA LIGASE, CYTOPLASMIC"/>
    <property type="match status" value="1"/>
</dbReference>
<evidence type="ECO:0000256" key="7">
    <source>
        <dbReference type="ARBA" id="ARBA00022917"/>
    </source>
</evidence>
<proteinExistence type="inferred from homology"/>
<dbReference type="AlphaFoldDB" id="A0A248JVS4"/>
<evidence type="ECO:0000313" key="16">
    <source>
        <dbReference type="Proteomes" id="UP000197153"/>
    </source>
</evidence>
<comment type="similarity">
    <text evidence="2 10 11">Belongs to the class-I aminoacyl-tRNA synthetase family.</text>
</comment>
<dbReference type="RefSeq" id="WP_088873369.1">
    <property type="nucleotide sequence ID" value="NZ_CP022111.1"/>
</dbReference>
<comment type="catalytic activity">
    <reaction evidence="9 10">
        <text>tRNA(Arg) + L-arginine + ATP = L-arginyl-tRNA(Arg) + AMP + diphosphate</text>
        <dbReference type="Rhea" id="RHEA:20301"/>
        <dbReference type="Rhea" id="RHEA-COMP:9658"/>
        <dbReference type="Rhea" id="RHEA-COMP:9673"/>
        <dbReference type="ChEBI" id="CHEBI:30616"/>
        <dbReference type="ChEBI" id="CHEBI:32682"/>
        <dbReference type="ChEBI" id="CHEBI:33019"/>
        <dbReference type="ChEBI" id="CHEBI:78442"/>
        <dbReference type="ChEBI" id="CHEBI:78513"/>
        <dbReference type="ChEBI" id="CHEBI:456215"/>
        <dbReference type="EC" id="6.1.1.19"/>
    </reaction>
</comment>
<dbReference type="InterPro" id="IPR014729">
    <property type="entry name" value="Rossmann-like_a/b/a_fold"/>
</dbReference>